<evidence type="ECO:0000313" key="2">
    <source>
        <dbReference type="EMBL" id="GAA3711297.1"/>
    </source>
</evidence>
<dbReference type="InterPro" id="IPR036195">
    <property type="entry name" value="AbfB_ABD_sf"/>
</dbReference>
<dbReference type="Proteomes" id="UP001500051">
    <property type="component" value="Unassembled WGS sequence"/>
</dbReference>
<evidence type="ECO:0000313" key="3">
    <source>
        <dbReference type="Proteomes" id="UP001500051"/>
    </source>
</evidence>
<dbReference type="Pfam" id="PF05270">
    <property type="entry name" value="AbfB"/>
    <property type="match status" value="1"/>
</dbReference>
<dbReference type="Gene3D" id="2.80.10.50">
    <property type="match status" value="1"/>
</dbReference>
<evidence type="ECO:0000259" key="1">
    <source>
        <dbReference type="Pfam" id="PF05270"/>
    </source>
</evidence>
<comment type="caution">
    <text evidence="2">The sequence shown here is derived from an EMBL/GenBank/DDBJ whole genome shotgun (WGS) entry which is preliminary data.</text>
</comment>
<reference evidence="3" key="1">
    <citation type="journal article" date="2019" name="Int. J. Syst. Evol. Microbiol.">
        <title>The Global Catalogue of Microorganisms (GCM) 10K type strain sequencing project: providing services to taxonomists for standard genome sequencing and annotation.</title>
        <authorList>
            <consortium name="The Broad Institute Genomics Platform"/>
            <consortium name="The Broad Institute Genome Sequencing Center for Infectious Disease"/>
            <person name="Wu L."/>
            <person name="Ma J."/>
        </authorList>
    </citation>
    <scope>NUCLEOTIDE SEQUENCE [LARGE SCALE GENOMIC DNA]</scope>
    <source>
        <strain evidence="3">JCM 16548</strain>
    </source>
</reference>
<accession>A0ABP7DZJ4</accession>
<dbReference type="SUPFAM" id="SSF110221">
    <property type="entry name" value="AbfB domain"/>
    <property type="match status" value="1"/>
</dbReference>
<name>A0ABP7DZJ4_9ACTN</name>
<proteinExistence type="predicted"/>
<gene>
    <name evidence="2" type="ORF">GCM10022204_32590</name>
</gene>
<keyword evidence="3" id="KW-1185">Reference proteome</keyword>
<feature type="domain" description="Alpha-L-arabinofuranosidase B arabinose-binding" evidence="1">
    <location>
        <begin position="80"/>
        <end position="140"/>
    </location>
</feature>
<organism evidence="2 3">
    <name type="scientific">Microlunatus aurantiacus</name>
    <dbReference type="NCBI Taxonomy" id="446786"/>
    <lineage>
        <taxon>Bacteria</taxon>
        <taxon>Bacillati</taxon>
        <taxon>Actinomycetota</taxon>
        <taxon>Actinomycetes</taxon>
        <taxon>Propionibacteriales</taxon>
        <taxon>Propionibacteriaceae</taxon>
        <taxon>Microlunatus</taxon>
    </lineage>
</organism>
<dbReference type="InterPro" id="IPR007934">
    <property type="entry name" value="AbfB_ABD"/>
</dbReference>
<dbReference type="EMBL" id="BAAAYX010000013">
    <property type="protein sequence ID" value="GAA3711297.1"/>
    <property type="molecule type" value="Genomic_DNA"/>
</dbReference>
<dbReference type="CDD" id="cd23399">
    <property type="entry name" value="beta-trefoil_ABD_ABFB"/>
    <property type="match status" value="1"/>
</dbReference>
<protein>
    <recommendedName>
        <fullName evidence="1">Alpha-L-arabinofuranosidase B arabinose-binding domain-containing protein</fullName>
    </recommendedName>
</protein>
<sequence length="155" mass="17586">MSTVNLESLNFPGHFIRHAAFLGELTRRGGPVNDFAFTLRSRGPGQVAIRSLNFPDRFLRHRDFRIHLEGPAGPGDDLWTQDSTFFFEQGLADRAGVSFRSVNFPDRYLRHRDFHLVLEPPASADDALFRQDATFFRRPAAVLIDDGTELNPVDD</sequence>
<dbReference type="RefSeq" id="WP_344813469.1">
    <property type="nucleotide sequence ID" value="NZ_BAAAYX010000013.1"/>
</dbReference>